<dbReference type="SUPFAM" id="SSF47413">
    <property type="entry name" value="lambda repressor-like DNA-binding domains"/>
    <property type="match status" value="1"/>
</dbReference>
<dbReference type="PANTHER" id="PTHR43236">
    <property type="entry name" value="ANTITOXIN HIGA1"/>
    <property type="match status" value="1"/>
</dbReference>
<dbReference type="EMBL" id="JABBFZ010000003">
    <property type="protein sequence ID" value="NML30575.1"/>
    <property type="molecule type" value="Genomic_DNA"/>
</dbReference>
<feature type="domain" description="HTH cro/C1-type" evidence="2">
    <location>
        <begin position="18"/>
        <end position="72"/>
    </location>
</feature>
<organism evidence="3 4">
    <name type="scientific">Paraburkholderia antibiotica</name>
    <dbReference type="NCBI Taxonomy" id="2728839"/>
    <lineage>
        <taxon>Bacteria</taxon>
        <taxon>Pseudomonadati</taxon>
        <taxon>Pseudomonadota</taxon>
        <taxon>Betaproteobacteria</taxon>
        <taxon>Burkholderiales</taxon>
        <taxon>Burkholderiaceae</taxon>
        <taxon>Paraburkholderia</taxon>
    </lineage>
</organism>
<dbReference type="InterPro" id="IPR010982">
    <property type="entry name" value="Lambda_DNA-bd_dom_sf"/>
</dbReference>
<dbReference type="Proteomes" id="UP000583127">
    <property type="component" value="Unassembled WGS sequence"/>
</dbReference>
<protein>
    <submittedName>
        <fullName evidence="3">ImmA/IrrE family metallo-endopeptidase</fullName>
    </submittedName>
</protein>
<dbReference type="InterPro" id="IPR010359">
    <property type="entry name" value="IrrE_HExxH"/>
</dbReference>
<accession>A0A7X9X366</accession>
<dbReference type="GO" id="GO:0003677">
    <property type="term" value="F:DNA binding"/>
    <property type="evidence" value="ECO:0007669"/>
    <property type="project" value="InterPro"/>
</dbReference>
<dbReference type="InterPro" id="IPR001387">
    <property type="entry name" value="Cro/C1-type_HTH"/>
</dbReference>
<sequence length="375" mass="41851">MELKTRQPLAETFRPELVSLRRRMLGLGQIQLAERAGIAQGTLSKLEQGLRPATDDVIEKLGVALDCPVSFFCRTERVYGAPLSAHPMFRKRAATGQKVIDKLIAEINVRIGHVRTLLESADIAPELPFPHYDLDDFNGDTAQIARNVRRAWYMPSGPVSNLVEYAERAGCIVAFCEMADAGVDGISYRVAGLPPLIFLNKDRPADRQRFSLAHELGHLVMHDYPTPSMEEEADQFASELLMPADDIGPYLSNLTLEKAAYMKPFWKVSMAALIVRATSLHRIDSNKSQWLWRQMSSRGYRTQEPQALDFAPETSTVMNGLINNLTTTLGYSDEDLVGALSLHFEELARLYGLRPQGGLRLVKQDGATPKQIARN</sequence>
<dbReference type="AlphaFoldDB" id="A0A7X9X366"/>
<comment type="similarity">
    <text evidence="1">Belongs to the short-chain fatty acyl-CoA assimilation regulator (ScfR) family.</text>
</comment>
<dbReference type="InterPro" id="IPR052345">
    <property type="entry name" value="Rad_response_metalloprotease"/>
</dbReference>
<comment type="caution">
    <text evidence="3">The sequence shown here is derived from an EMBL/GenBank/DDBJ whole genome shotgun (WGS) entry which is preliminary data.</text>
</comment>
<gene>
    <name evidence="3" type="ORF">HHL14_06990</name>
</gene>
<dbReference type="RefSeq" id="WP_169496868.1">
    <property type="nucleotide sequence ID" value="NZ_JABBFZ010000003.1"/>
</dbReference>
<evidence type="ECO:0000256" key="1">
    <source>
        <dbReference type="ARBA" id="ARBA00007227"/>
    </source>
</evidence>
<dbReference type="Pfam" id="PF01381">
    <property type="entry name" value="HTH_3"/>
    <property type="match status" value="1"/>
</dbReference>
<name>A0A7X9X366_9BURK</name>
<proteinExistence type="inferred from homology"/>
<keyword evidence="4" id="KW-1185">Reference proteome</keyword>
<dbReference type="CDD" id="cd00093">
    <property type="entry name" value="HTH_XRE"/>
    <property type="match status" value="1"/>
</dbReference>
<evidence type="ECO:0000259" key="2">
    <source>
        <dbReference type="PROSITE" id="PS50943"/>
    </source>
</evidence>
<evidence type="ECO:0000313" key="4">
    <source>
        <dbReference type="Proteomes" id="UP000583127"/>
    </source>
</evidence>
<dbReference type="SMART" id="SM00530">
    <property type="entry name" value="HTH_XRE"/>
    <property type="match status" value="1"/>
</dbReference>
<reference evidence="3 4" key="1">
    <citation type="submission" date="2020-04" db="EMBL/GenBank/DDBJ databases">
        <title>Paraburkholderia sp. G-4-1-8 isolated from soil.</title>
        <authorList>
            <person name="Dahal R.H."/>
        </authorList>
    </citation>
    <scope>NUCLEOTIDE SEQUENCE [LARGE SCALE GENOMIC DNA]</scope>
    <source>
        <strain evidence="3 4">G-4-1-8</strain>
    </source>
</reference>
<evidence type="ECO:0000313" key="3">
    <source>
        <dbReference type="EMBL" id="NML30575.1"/>
    </source>
</evidence>
<dbReference type="PROSITE" id="PS50943">
    <property type="entry name" value="HTH_CROC1"/>
    <property type="match status" value="1"/>
</dbReference>
<dbReference type="Gene3D" id="1.10.260.40">
    <property type="entry name" value="lambda repressor-like DNA-binding domains"/>
    <property type="match status" value="1"/>
</dbReference>
<dbReference type="Gene3D" id="1.10.10.2910">
    <property type="match status" value="1"/>
</dbReference>
<dbReference type="PANTHER" id="PTHR43236:SF1">
    <property type="entry name" value="BLL7220 PROTEIN"/>
    <property type="match status" value="1"/>
</dbReference>
<dbReference type="Pfam" id="PF06114">
    <property type="entry name" value="Peptidase_M78"/>
    <property type="match status" value="1"/>
</dbReference>